<proteinExistence type="predicted"/>
<dbReference type="OrthoDB" id="1954110at2"/>
<reference evidence="1 2" key="1">
    <citation type="submission" date="2016-11" db="EMBL/GenBank/DDBJ databases">
        <authorList>
            <person name="Jaros S."/>
            <person name="Januszkiewicz K."/>
            <person name="Wedrychowicz H."/>
        </authorList>
    </citation>
    <scope>NUCLEOTIDE SEQUENCE [LARGE SCALE GENOMIC DNA]</scope>
    <source>
        <strain evidence="1 2">DSM 19022</strain>
    </source>
</reference>
<dbReference type="InterPro" id="IPR005370">
    <property type="entry name" value="UPF0180"/>
</dbReference>
<name>A0A1M6HYI2_9FIRM</name>
<dbReference type="Proteomes" id="UP000184442">
    <property type="component" value="Unassembled WGS sequence"/>
</dbReference>
<gene>
    <name evidence="1" type="ORF">SAMN02745176_02991</name>
</gene>
<keyword evidence="2" id="KW-1185">Reference proteome</keyword>
<dbReference type="AlphaFoldDB" id="A0A1M6HYI2"/>
<accession>A0A1M6HYI2</accession>
<dbReference type="Pfam" id="PF03698">
    <property type="entry name" value="UPF0180"/>
    <property type="match status" value="1"/>
</dbReference>
<sequence length="93" mass="10531">MIIAIEKGLENIKQQLESRGYKCFYIGEEGVADAIIYKDKDNHPYFEVNKSSILNLSNSTGTKCIGALLINSQGKNIEEIMDILNRRTYSPLF</sequence>
<protein>
    <submittedName>
        <fullName evidence="1">Uncharacterized protein family (UPF0180)</fullName>
    </submittedName>
</protein>
<dbReference type="EMBL" id="FQZS01000025">
    <property type="protein sequence ID" value="SHJ27245.1"/>
    <property type="molecule type" value="Genomic_DNA"/>
</dbReference>
<evidence type="ECO:0000313" key="2">
    <source>
        <dbReference type="Proteomes" id="UP000184442"/>
    </source>
</evidence>
<dbReference type="RefSeq" id="WP_073027091.1">
    <property type="nucleotide sequence ID" value="NZ_FQZS01000025.1"/>
</dbReference>
<organism evidence="1 2">
    <name type="scientific">Lutispora thermophila DSM 19022</name>
    <dbReference type="NCBI Taxonomy" id="1122184"/>
    <lineage>
        <taxon>Bacteria</taxon>
        <taxon>Bacillati</taxon>
        <taxon>Bacillota</taxon>
        <taxon>Clostridia</taxon>
        <taxon>Lutisporales</taxon>
        <taxon>Lutisporaceae</taxon>
        <taxon>Lutispora</taxon>
    </lineage>
</organism>
<evidence type="ECO:0000313" key="1">
    <source>
        <dbReference type="EMBL" id="SHJ27245.1"/>
    </source>
</evidence>